<keyword evidence="1" id="KW-0472">Membrane</keyword>
<feature type="domain" description="F-box" evidence="2">
    <location>
        <begin position="1"/>
        <end position="45"/>
    </location>
</feature>
<name>A0AA39M8V4_9BILA</name>
<feature type="transmembrane region" description="Helical" evidence="1">
    <location>
        <begin position="380"/>
        <end position="405"/>
    </location>
</feature>
<keyword evidence="1" id="KW-1133">Transmembrane helix</keyword>
<evidence type="ECO:0000259" key="2">
    <source>
        <dbReference type="PROSITE" id="PS50181"/>
    </source>
</evidence>
<dbReference type="PROSITE" id="PS50181">
    <property type="entry name" value="FBOX"/>
    <property type="match status" value="1"/>
</dbReference>
<dbReference type="Pfam" id="PF00646">
    <property type="entry name" value="F-box"/>
    <property type="match status" value="1"/>
</dbReference>
<evidence type="ECO:0000313" key="4">
    <source>
        <dbReference type="Proteomes" id="UP001175271"/>
    </source>
</evidence>
<organism evidence="3 4">
    <name type="scientific">Steinernema hermaphroditum</name>
    <dbReference type="NCBI Taxonomy" id="289476"/>
    <lineage>
        <taxon>Eukaryota</taxon>
        <taxon>Metazoa</taxon>
        <taxon>Ecdysozoa</taxon>
        <taxon>Nematoda</taxon>
        <taxon>Chromadorea</taxon>
        <taxon>Rhabditida</taxon>
        <taxon>Tylenchina</taxon>
        <taxon>Panagrolaimomorpha</taxon>
        <taxon>Strongyloidoidea</taxon>
        <taxon>Steinernematidae</taxon>
        <taxon>Steinernema</taxon>
    </lineage>
</organism>
<dbReference type="AlphaFoldDB" id="A0AA39M8V4"/>
<reference evidence="3" key="1">
    <citation type="submission" date="2023-06" db="EMBL/GenBank/DDBJ databases">
        <title>Genomic analysis of the entomopathogenic nematode Steinernema hermaphroditum.</title>
        <authorList>
            <person name="Schwarz E.M."/>
            <person name="Heppert J.K."/>
            <person name="Baniya A."/>
            <person name="Schwartz H.T."/>
            <person name="Tan C.-H."/>
            <person name="Antoshechkin I."/>
            <person name="Sternberg P.W."/>
            <person name="Goodrich-Blair H."/>
            <person name="Dillman A.R."/>
        </authorList>
    </citation>
    <scope>NUCLEOTIDE SEQUENCE</scope>
    <source>
        <strain evidence="3">PS9179</strain>
        <tissue evidence="3">Whole animal</tissue>
    </source>
</reference>
<keyword evidence="4" id="KW-1185">Reference proteome</keyword>
<accession>A0AA39M8V4</accession>
<dbReference type="Proteomes" id="UP001175271">
    <property type="component" value="Unassembled WGS sequence"/>
</dbReference>
<sequence>MYRLPPEVVWSIVKHCDDKETWLNIRGISRRFKNCIDEQLCYKLMMFGAGDIDVECEILSPHGTEFAKLSILKPHEEEVDDIQKKIAFLSRFKCKELGLYRSRDLEILGNIALDHLQRAVFCHFSEDDTTPILKRLPSGIESVDFRMGLHRSKSAKLFQRLLSPAPKLLQVKLSSSEDLMHLLPLMAENYATSLRLKINLRSNGEFSQAIDKLFQTWLKSDKPHKNTICIEGANVVCAERLSPLRHFPSAKLELSHAALTHSSKRELYLGISHSVFLMDVPNETTVRIVSSCTLAVKEYRGNRKFVVCVGKAKSLSIGERSQIAFLMLTEDLLPHFSFSHFHISPASRNVRRITQVPEDSLFEVTFSNKEQKAEHLKIGVLSYSTFTSIAVTIWLKIVVVIRLLLGYR</sequence>
<dbReference type="EMBL" id="JAUCMV010000001">
    <property type="protein sequence ID" value="KAK0424820.1"/>
    <property type="molecule type" value="Genomic_DNA"/>
</dbReference>
<dbReference type="InterPro" id="IPR001810">
    <property type="entry name" value="F-box_dom"/>
</dbReference>
<protein>
    <recommendedName>
        <fullName evidence="2">F-box domain-containing protein</fullName>
    </recommendedName>
</protein>
<evidence type="ECO:0000256" key="1">
    <source>
        <dbReference type="SAM" id="Phobius"/>
    </source>
</evidence>
<evidence type="ECO:0000313" key="3">
    <source>
        <dbReference type="EMBL" id="KAK0424820.1"/>
    </source>
</evidence>
<gene>
    <name evidence="3" type="ORF">QR680_008870</name>
</gene>
<proteinExistence type="predicted"/>
<comment type="caution">
    <text evidence="3">The sequence shown here is derived from an EMBL/GenBank/DDBJ whole genome shotgun (WGS) entry which is preliminary data.</text>
</comment>
<keyword evidence="1" id="KW-0812">Transmembrane</keyword>